<sequence>MMLGSSIWLWLGLAWTVAWVDHVAAATNGSWSMPWLDDYLPDAESYRVTGPIYDFFFYPDVQAIVEKSYAGYINVGPYSDPSVVSNLFFWYFPAEIETNELVVYLNGGPGCSGMVGLFKVNGPISYDNWDFFPNPYSWHKKAHVVYVDQPFFTGLSYSNTANYAKNEFQVSQAMYTFLRRFLYIFKDLQGARVHLAGESFAGQYLPFLYNTIQVRNQALRGASSWMSTFAELIAQYIPGYTFTAVPNDSGIINLGALLVMSPWFSPREQYMSNLPFILQFQSEFGFDDYDIQYLTQIQAACQNQVSLNEKTYIDVCEAIIGYVSAIFMGTTDRPQCMNAYNVQAGFKGVCTDTTTTGDLSLLIMANSAYFRAATHTDAEGSPAGFTPCSSPVQSALQVDGSGASRRIIEQLLDSGNSIILASGAYDVISNHIGIQRALAGMTWGGETGFSATASYANVTMSNGGTSTVVRDRGLTLIQVSDAGHYIPQDNGPAGYLILDQVLAG</sequence>
<evidence type="ECO:0000256" key="2">
    <source>
        <dbReference type="ARBA" id="ARBA00022645"/>
    </source>
</evidence>
<dbReference type="GO" id="GO:0004185">
    <property type="term" value="F:serine-type carboxypeptidase activity"/>
    <property type="evidence" value="ECO:0007669"/>
    <property type="project" value="InterPro"/>
</dbReference>
<dbReference type="SUPFAM" id="SSF53474">
    <property type="entry name" value="alpha/beta-Hydrolases"/>
    <property type="match status" value="1"/>
</dbReference>
<reference evidence="6" key="1">
    <citation type="journal article" date="2018" name="Nat. Microbiol.">
        <title>Leveraging single-cell genomics to expand the fungal tree of life.</title>
        <authorList>
            <person name="Ahrendt S.R."/>
            <person name="Quandt C.A."/>
            <person name="Ciobanu D."/>
            <person name="Clum A."/>
            <person name="Salamov A."/>
            <person name="Andreopoulos B."/>
            <person name="Cheng J.F."/>
            <person name="Woyke T."/>
            <person name="Pelin A."/>
            <person name="Henrissat B."/>
            <person name="Reynolds N.K."/>
            <person name="Benny G.L."/>
            <person name="Smith M.E."/>
            <person name="James T.Y."/>
            <person name="Grigoriev I.V."/>
        </authorList>
    </citation>
    <scope>NUCLEOTIDE SEQUENCE [LARGE SCALE GENOMIC DNA]</scope>
    <source>
        <strain evidence="6">ATCC 52028</strain>
    </source>
</reference>
<dbReference type="PANTHER" id="PTHR11802:SF479">
    <property type="entry name" value="CARBOXYPEPTIDASE"/>
    <property type="match status" value="1"/>
</dbReference>
<dbReference type="Gene3D" id="3.40.50.1820">
    <property type="entry name" value="alpha/beta hydrolase"/>
    <property type="match status" value="1"/>
</dbReference>
<dbReference type="InterPro" id="IPR029058">
    <property type="entry name" value="AB_hydrolase_fold"/>
</dbReference>
<name>A0A4P9WXZ0_9FUNG</name>
<evidence type="ECO:0000256" key="4">
    <source>
        <dbReference type="SAM" id="SignalP"/>
    </source>
</evidence>
<keyword evidence="3" id="KW-0325">Glycoprotein</keyword>
<evidence type="ECO:0000256" key="1">
    <source>
        <dbReference type="ARBA" id="ARBA00009431"/>
    </source>
</evidence>
<evidence type="ECO:0000313" key="5">
    <source>
        <dbReference type="EMBL" id="RKO97138.1"/>
    </source>
</evidence>
<protein>
    <submittedName>
        <fullName evidence="5">Alpha/beta-hydrolase</fullName>
    </submittedName>
</protein>
<proteinExistence type="inferred from homology"/>
<keyword evidence="2" id="KW-0121">Carboxypeptidase</keyword>
<evidence type="ECO:0000313" key="6">
    <source>
        <dbReference type="Proteomes" id="UP000268535"/>
    </source>
</evidence>
<keyword evidence="5" id="KW-0378">Hydrolase</keyword>
<accession>A0A4P9WXZ0</accession>
<comment type="similarity">
    <text evidence="1">Belongs to the peptidase S10 family.</text>
</comment>
<dbReference type="GO" id="GO:0006508">
    <property type="term" value="P:proteolysis"/>
    <property type="evidence" value="ECO:0007669"/>
    <property type="project" value="InterPro"/>
</dbReference>
<gene>
    <name evidence="5" type="ORF">CAUPRSCDRAFT_11175</name>
</gene>
<feature type="signal peptide" evidence="4">
    <location>
        <begin position="1"/>
        <end position="25"/>
    </location>
</feature>
<evidence type="ECO:0000256" key="3">
    <source>
        <dbReference type="ARBA" id="ARBA00023180"/>
    </source>
</evidence>
<dbReference type="InterPro" id="IPR001563">
    <property type="entry name" value="Peptidase_S10"/>
</dbReference>
<dbReference type="PRINTS" id="PR00724">
    <property type="entry name" value="CRBOXYPTASEC"/>
</dbReference>
<dbReference type="AlphaFoldDB" id="A0A4P9WXZ0"/>
<dbReference type="PANTHER" id="PTHR11802">
    <property type="entry name" value="SERINE PROTEASE FAMILY S10 SERINE CARBOXYPEPTIDASE"/>
    <property type="match status" value="1"/>
</dbReference>
<feature type="chain" id="PRO_5020777145" evidence="4">
    <location>
        <begin position="26"/>
        <end position="504"/>
    </location>
</feature>
<dbReference type="Proteomes" id="UP000268535">
    <property type="component" value="Unassembled WGS sequence"/>
</dbReference>
<keyword evidence="2" id="KW-0645">Protease</keyword>
<dbReference type="EMBL" id="ML009394">
    <property type="protein sequence ID" value="RKO97138.1"/>
    <property type="molecule type" value="Genomic_DNA"/>
</dbReference>
<keyword evidence="4" id="KW-0732">Signal</keyword>
<dbReference type="Pfam" id="PF00450">
    <property type="entry name" value="Peptidase_S10"/>
    <property type="match status" value="1"/>
</dbReference>
<organism evidence="5 6">
    <name type="scientific">Caulochytrium protostelioides</name>
    <dbReference type="NCBI Taxonomy" id="1555241"/>
    <lineage>
        <taxon>Eukaryota</taxon>
        <taxon>Fungi</taxon>
        <taxon>Fungi incertae sedis</taxon>
        <taxon>Chytridiomycota</taxon>
        <taxon>Chytridiomycota incertae sedis</taxon>
        <taxon>Chytridiomycetes</taxon>
        <taxon>Caulochytriales</taxon>
        <taxon>Caulochytriaceae</taxon>
        <taxon>Caulochytrium</taxon>
    </lineage>
</organism>